<evidence type="ECO:0000313" key="5">
    <source>
        <dbReference type="Proteomes" id="UP000036873"/>
    </source>
</evidence>
<gene>
    <name evidence="4" type="ORF">AKG39_11335</name>
</gene>
<dbReference type="CDD" id="cd07040">
    <property type="entry name" value="HP"/>
    <property type="match status" value="1"/>
</dbReference>
<dbReference type="PANTHER" id="PTHR48100:SF1">
    <property type="entry name" value="HISTIDINE PHOSPHATASE FAMILY PROTEIN-RELATED"/>
    <property type="match status" value="1"/>
</dbReference>
<feature type="active site" description="Proton donor/acceptor" evidence="1">
    <location>
        <position position="85"/>
    </location>
</feature>
<dbReference type="PANTHER" id="PTHR48100">
    <property type="entry name" value="BROAD-SPECIFICITY PHOSPHATASE YOR283W-RELATED"/>
    <property type="match status" value="1"/>
</dbReference>
<dbReference type="STRING" id="52689.AKG39_11335"/>
<protein>
    <submittedName>
        <fullName evidence="4">Phosphoglycerate mutase</fullName>
    </submittedName>
</protein>
<sequence length="238" mass="26759">MKLVLVRHVETWGNVEHRLNGHTESEYTDRGKAMKEILVKELIDLNEKLNFNKIFASPTSRALKIASDVGAGIGKDVTADPRLREFNFGIFEGKTRDECIEISQEAWELWMADYLDYVVPQGQSQRDYHDICAEFIAELESDDTVLLVAHGGTIHGFLTNLLELPIDSKWHFDIKLGSITVIDYNHGFGMLSGMTTPPYDELIPPDKEPLGDANKSVMRAEARTEAQAKAKAARKQKA</sequence>
<feature type="active site" description="Tele-phosphohistidine intermediate" evidence="1">
    <location>
        <position position="8"/>
    </location>
</feature>
<name>A0A0L6TZ62_9FIRM</name>
<dbReference type="Proteomes" id="UP000036873">
    <property type="component" value="Unassembled WGS sequence"/>
</dbReference>
<dbReference type="OrthoDB" id="9783269at2"/>
<keyword evidence="5" id="KW-1185">Reference proteome</keyword>
<organism evidence="4 5">
    <name type="scientific">Acetobacterium bakii</name>
    <dbReference type="NCBI Taxonomy" id="52689"/>
    <lineage>
        <taxon>Bacteria</taxon>
        <taxon>Bacillati</taxon>
        <taxon>Bacillota</taxon>
        <taxon>Clostridia</taxon>
        <taxon>Eubacteriales</taxon>
        <taxon>Eubacteriaceae</taxon>
        <taxon>Acetobacterium</taxon>
    </lineage>
</organism>
<dbReference type="RefSeq" id="WP_050740511.1">
    <property type="nucleotide sequence ID" value="NZ_LGYO01000027.1"/>
</dbReference>
<comment type="caution">
    <text evidence="4">The sequence shown here is derived from an EMBL/GenBank/DDBJ whole genome shotgun (WGS) entry which is preliminary data.</text>
</comment>
<evidence type="ECO:0000313" key="4">
    <source>
        <dbReference type="EMBL" id="KNZ41571.1"/>
    </source>
</evidence>
<evidence type="ECO:0000256" key="1">
    <source>
        <dbReference type="PIRSR" id="PIRSR613078-1"/>
    </source>
</evidence>
<dbReference type="SMART" id="SM00855">
    <property type="entry name" value="PGAM"/>
    <property type="match status" value="1"/>
</dbReference>
<evidence type="ECO:0000256" key="2">
    <source>
        <dbReference type="PIRSR" id="PIRSR613078-2"/>
    </source>
</evidence>
<feature type="binding site" evidence="2">
    <location>
        <position position="61"/>
    </location>
    <ligand>
        <name>substrate</name>
    </ligand>
</feature>
<reference evidence="5" key="1">
    <citation type="submission" date="2015-07" db="EMBL/GenBank/DDBJ databases">
        <title>Draft genome sequence of Acetobacterium bakii DSM 8293, a potential psychrophilic chemical producer through syngas fermentation.</title>
        <authorList>
            <person name="Song Y."/>
            <person name="Hwang S."/>
            <person name="Cho B.-K."/>
        </authorList>
    </citation>
    <scope>NUCLEOTIDE SEQUENCE [LARGE SCALE GENOMIC DNA]</scope>
    <source>
        <strain evidence="5">DSM 8239</strain>
    </source>
</reference>
<evidence type="ECO:0000256" key="3">
    <source>
        <dbReference type="SAM" id="MobiDB-lite"/>
    </source>
</evidence>
<dbReference type="Pfam" id="PF00300">
    <property type="entry name" value="His_Phos_1"/>
    <property type="match status" value="1"/>
</dbReference>
<feature type="compositionally biased region" description="Basic and acidic residues" evidence="3">
    <location>
        <begin position="218"/>
        <end position="228"/>
    </location>
</feature>
<proteinExistence type="predicted"/>
<dbReference type="EMBL" id="LGYO01000027">
    <property type="protein sequence ID" value="KNZ41571.1"/>
    <property type="molecule type" value="Genomic_DNA"/>
</dbReference>
<dbReference type="GO" id="GO:0016791">
    <property type="term" value="F:phosphatase activity"/>
    <property type="evidence" value="ECO:0007669"/>
    <property type="project" value="TreeGrafter"/>
</dbReference>
<feature type="binding site" evidence="2">
    <location>
        <begin position="7"/>
        <end position="14"/>
    </location>
    <ligand>
        <name>substrate</name>
    </ligand>
</feature>
<dbReference type="GO" id="GO:0005737">
    <property type="term" value="C:cytoplasm"/>
    <property type="evidence" value="ECO:0007669"/>
    <property type="project" value="TreeGrafter"/>
</dbReference>
<dbReference type="InterPro" id="IPR029033">
    <property type="entry name" value="His_PPase_superfam"/>
</dbReference>
<dbReference type="InterPro" id="IPR050275">
    <property type="entry name" value="PGM_Phosphatase"/>
</dbReference>
<accession>A0A0L6TZ62</accession>
<feature type="region of interest" description="Disordered" evidence="3">
    <location>
        <begin position="202"/>
        <end position="238"/>
    </location>
</feature>
<dbReference type="InterPro" id="IPR013078">
    <property type="entry name" value="His_Pase_superF_clade-1"/>
</dbReference>
<dbReference type="SUPFAM" id="SSF53254">
    <property type="entry name" value="Phosphoglycerate mutase-like"/>
    <property type="match status" value="1"/>
</dbReference>
<dbReference type="Gene3D" id="3.40.50.1240">
    <property type="entry name" value="Phosphoglycerate mutase-like"/>
    <property type="match status" value="1"/>
</dbReference>
<dbReference type="AlphaFoldDB" id="A0A0L6TZ62"/>